<dbReference type="OrthoDB" id="3365698at2759"/>
<evidence type="ECO:0000313" key="4">
    <source>
        <dbReference type="Proteomes" id="UP000620124"/>
    </source>
</evidence>
<feature type="coiled-coil region" evidence="1">
    <location>
        <begin position="61"/>
        <end position="88"/>
    </location>
</feature>
<dbReference type="Proteomes" id="UP000620124">
    <property type="component" value="Unassembled WGS sequence"/>
</dbReference>
<proteinExistence type="predicted"/>
<keyword evidence="1" id="KW-0175">Coiled coil</keyword>
<comment type="caution">
    <text evidence="3">The sequence shown here is derived from an EMBL/GenBank/DDBJ whole genome shotgun (WGS) entry which is preliminary data.</text>
</comment>
<keyword evidence="4" id="KW-1185">Reference proteome</keyword>
<dbReference type="AlphaFoldDB" id="A0A8H6YCQ4"/>
<evidence type="ECO:0000256" key="2">
    <source>
        <dbReference type="SAM" id="MobiDB-lite"/>
    </source>
</evidence>
<accession>A0A8H6YCQ4</accession>
<evidence type="ECO:0000256" key="1">
    <source>
        <dbReference type="SAM" id="Coils"/>
    </source>
</evidence>
<reference evidence="3" key="1">
    <citation type="submission" date="2020-05" db="EMBL/GenBank/DDBJ databases">
        <title>Mycena genomes resolve the evolution of fungal bioluminescence.</title>
        <authorList>
            <person name="Tsai I.J."/>
        </authorList>
    </citation>
    <scope>NUCLEOTIDE SEQUENCE</scope>
    <source>
        <strain evidence="3">CCC161011</strain>
    </source>
</reference>
<dbReference type="EMBL" id="JACAZI010000007">
    <property type="protein sequence ID" value="KAF7356326.1"/>
    <property type="molecule type" value="Genomic_DNA"/>
</dbReference>
<evidence type="ECO:0000313" key="3">
    <source>
        <dbReference type="EMBL" id="KAF7356326.1"/>
    </source>
</evidence>
<feature type="region of interest" description="Disordered" evidence="2">
    <location>
        <begin position="1"/>
        <end position="27"/>
    </location>
</feature>
<gene>
    <name evidence="3" type="ORF">MVEN_00964900</name>
</gene>
<name>A0A8H6YCQ4_9AGAR</name>
<protein>
    <submittedName>
        <fullName evidence="3">F-box domain-containing protein</fullName>
    </submittedName>
</protein>
<organism evidence="3 4">
    <name type="scientific">Mycena venus</name>
    <dbReference type="NCBI Taxonomy" id="2733690"/>
    <lineage>
        <taxon>Eukaryota</taxon>
        <taxon>Fungi</taxon>
        <taxon>Dikarya</taxon>
        <taxon>Basidiomycota</taxon>
        <taxon>Agaricomycotina</taxon>
        <taxon>Agaricomycetes</taxon>
        <taxon>Agaricomycetidae</taxon>
        <taxon>Agaricales</taxon>
        <taxon>Marasmiineae</taxon>
        <taxon>Mycenaceae</taxon>
        <taxon>Mycena</taxon>
    </lineage>
</organism>
<sequence length="378" mass="42571">METSRCSQCGALSTGPHSGQALDQSISPGTRHYTLFNSNEPPDGSELPFIHSVVSKTDGPLALLDDEISNLREKLQELEAARASLLSYRTRNSAILSPLRRMPPEVLREIFSWTLPSPMGTPSSGRFDMAQSPWVLARISSRWAAIALSTPSLWSRIVIDYPNAKVSSHYSLALVEAQLRRSQKLKIHFYGNRRADSPPQIQMFQLLSQHSARWEELSIGLTPETWPLLNALRDRLPSLARLWIQWGCPEDQIGVQSIDCFDTASSLVDVGIFNEHRFVSTLLPANQLTRYELDCPWEQHKAILKQSQNLLEARIEVGFDEGPWSDADETIGLLQLRRLYVSAPWVLQYLWAPALEGLAFAESQNRSSDILPPCRLFP</sequence>